<accession>A0A7D5R275</accession>
<dbReference type="Proteomes" id="UP000509478">
    <property type="component" value="Chromosome"/>
</dbReference>
<protein>
    <recommendedName>
        <fullName evidence="3">PLD phosphodiesterase domain-containing protein</fullName>
    </recommendedName>
</protein>
<evidence type="ECO:0000313" key="2">
    <source>
        <dbReference type="Proteomes" id="UP000509478"/>
    </source>
</evidence>
<sequence length="937" mass="104421">MSLDDFALEAFGINIPVMSGVWSELENISFNENDLSLSSTNWRSPMSGIMQDFDHSTKITLLELDGQQTTFTGSLLIISEESYLKLQKLYSFVIENTTSLPVRPVPRYFLFSGDVTSSGIIKANDLIESSDELVLKIFDNDGMIIDPLAVASAFNLIINAHEILNKNERNDLQEMVNGLLDSSLVRVAITHPDGSPYDRDDLTNVTPHNASGLFTLDDPNIPISFDSSNLQTLMGPSTNGVLSEEFNIPAVIVSMLLSDICDFFRLRVVRLDTYLPGTPNVDFRGSQLEYRPKIRTDENISFLNNGNEILASLFETDSADITLCTSPMISTTFDVPGNANIRWPNFPISSGIIENEIPSQIQQINANFVLNNSEEQGDVHLTIDGLSKNSWVCIFPRKIIDNSVVRGDGFGSLVNAAGQLSVYLIDPLDIRKTNQTSIVNNSPKLLFDLVIVTRDNKSRIFGNLSCIIQNSNEEFMTTTDNKFAEIDFKGESKANILGLGTDPTPPPDTGELLNNVMVFDDVTESPRLPTMTRRDLLMAERISEHWKATIAGGLLAGEMINADQRFGSPGRPSGKETQAVGVFTENGLLAYDVARMALKRTNSDINERLLVLSDSVWREPAFGTGQFACSLLRNISPLCETPTFGTFREYLESNDLPDNLNDLVSLIHPNLTLPSYDDETRDRIYSEIHDEVITSCFGRRDTQWALEHAISNARNFIYIESPSLASTMYGDPASFSVDLFNILKERLDEMPGLHVIFCIPKLPDYPQSYAPMINFEIKDRTMKMNSLNHQEQVVAFHPIGFPGKFSSLETTTIIVDDLWMLVGSSTFRRRGLTFDGSSDIVLTDTQIENGRSSSICSFRKKLLSSRLGIDDSSSNLVRLHDGVESFYVIREMLVAGGLGKIKRFWKSEPDSATNDYLLNPDGQLISPDRILEFLPQF</sequence>
<keyword evidence="2" id="KW-1185">Reference proteome</keyword>
<dbReference type="SUPFAM" id="SSF56024">
    <property type="entry name" value="Phospholipase D/nuclease"/>
    <property type="match status" value="1"/>
</dbReference>
<reference evidence="1 2" key="1">
    <citation type="submission" date="2018-02" db="EMBL/GenBank/DDBJ databases">
        <title>Complete genome of Nitrosopumilus ureaphilus PS0.</title>
        <authorList>
            <person name="Qin W."/>
            <person name="Zheng Y."/>
            <person name="Stahl D.A."/>
        </authorList>
    </citation>
    <scope>NUCLEOTIDE SEQUENCE [LARGE SCALE GENOMIC DNA]</scope>
    <source>
        <strain evidence="1 2">PS0</strain>
    </source>
</reference>
<proteinExistence type="predicted"/>
<dbReference type="KEGG" id="nue:C5F50_02200"/>
<dbReference type="RefSeq" id="WP_179372082.1">
    <property type="nucleotide sequence ID" value="NZ_CP026995.1"/>
</dbReference>
<dbReference type="EMBL" id="CP026995">
    <property type="protein sequence ID" value="QLH06020.1"/>
    <property type="molecule type" value="Genomic_DNA"/>
</dbReference>
<organism evidence="1 2">
    <name type="scientific">Nitrosopumilus ureiphilus</name>
    <dbReference type="NCBI Taxonomy" id="1470067"/>
    <lineage>
        <taxon>Archaea</taxon>
        <taxon>Nitrososphaerota</taxon>
        <taxon>Nitrososphaeria</taxon>
        <taxon>Nitrosopumilales</taxon>
        <taxon>Nitrosopumilaceae</taxon>
        <taxon>Nitrosopumilus</taxon>
    </lineage>
</organism>
<gene>
    <name evidence="1" type="ORF">C5F50_02200</name>
</gene>
<name>A0A7D5R275_9ARCH</name>
<dbReference type="GeneID" id="56066836"/>
<evidence type="ECO:0000313" key="1">
    <source>
        <dbReference type="EMBL" id="QLH06020.1"/>
    </source>
</evidence>
<dbReference type="AlphaFoldDB" id="A0A7D5R275"/>
<evidence type="ECO:0008006" key="3">
    <source>
        <dbReference type="Google" id="ProtNLM"/>
    </source>
</evidence>